<accession>A0ACC2E3A7</accession>
<keyword evidence="2" id="KW-1185">Reference proteome</keyword>
<proteinExistence type="predicted"/>
<sequence>MCQPNKISNIDGPKDIVYYEQYIRYTELQVFSRPLIPSREFYFLRYCKQHVEGMWAVVDVFVDVLRDSPPPSLVMRCHRRPSGYLIQDMANDCSKIYSELQVLSHPLIPTREFYFLRYCKQHVEGMWAVVDMFIDVLRDSPPPSLVLMRCRRRPSRYLIQDIANDCSKVSHAKQFFVRCLYVALCTLIYTSANQLLETSTNLSFLYNNPDHSNVSYATCSYNFNIFGYLNHQY</sequence>
<reference evidence="2" key="1">
    <citation type="journal article" date="2024" name="Proc. Natl. Acad. Sci. U.S.A.">
        <title>Extraordinary preservation of gene collinearity over three hundred million years revealed in homosporous lycophytes.</title>
        <authorList>
            <person name="Li C."/>
            <person name="Wickell D."/>
            <person name="Kuo L.Y."/>
            <person name="Chen X."/>
            <person name="Nie B."/>
            <person name="Liao X."/>
            <person name="Peng D."/>
            <person name="Ji J."/>
            <person name="Jenkins J."/>
            <person name="Williams M."/>
            <person name="Shu S."/>
            <person name="Plott C."/>
            <person name="Barry K."/>
            <person name="Rajasekar S."/>
            <person name="Grimwood J."/>
            <person name="Han X."/>
            <person name="Sun S."/>
            <person name="Hou Z."/>
            <person name="He W."/>
            <person name="Dai G."/>
            <person name="Sun C."/>
            <person name="Schmutz J."/>
            <person name="Leebens-Mack J.H."/>
            <person name="Li F.W."/>
            <person name="Wang L."/>
        </authorList>
    </citation>
    <scope>NUCLEOTIDE SEQUENCE [LARGE SCALE GENOMIC DNA]</scope>
    <source>
        <strain evidence="2">cv. PW_Plant_1</strain>
    </source>
</reference>
<comment type="caution">
    <text evidence="1">The sequence shown here is derived from an EMBL/GenBank/DDBJ whole genome shotgun (WGS) entry which is preliminary data.</text>
</comment>
<evidence type="ECO:0000313" key="1">
    <source>
        <dbReference type="EMBL" id="KAJ7560967.1"/>
    </source>
</evidence>
<organism evidence="1 2">
    <name type="scientific">Diphasiastrum complanatum</name>
    <name type="common">Issler's clubmoss</name>
    <name type="synonym">Lycopodium complanatum</name>
    <dbReference type="NCBI Taxonomy" id="34168"/>
    <lineage>
        <taxon>Eukaryota</taxon>
        <taxon>Viridiplantae</taxon>
        <taxon>Streptophyta</taxon>
        <taxon>Embryophyta</taxon>
        <taxon>Tracheophyta</taxon>
        <taxon>Lycopodiopsida</taxon>
        <taxon>Lycopodiales</taxon>
        <taxon>Lycopodiaceae</taxon>
        <taxon>Lycopodioideae</taxon>
        <taxon>Diphasiastrum</taxon>
    </lineage>
</organism>
<evidence type="ECO:0000313" key="2">
    <source>
        <dbReference type="Proteomes" id="UP001162992"/>
    </source>
</evidence>
<name>A0ACC2E3A7_DIPCM</name>
<dbReference type="EMBL" id="CM055094">
    <property type="protein sequence ID" value="KAJ7560967.1"/>
    <property type="molecule type" value="Genomic_DNA"/>
</dbReference>
<dbReference type="Proteomes" id="UP001162992">
    <property type="component" value="Chromosome 3"/>
</dbReference>
<gene>
    <name evidence="1" type="ORF">O6H91_03G007900</name>
</gene>
<protein>
    <submittedName>
        <fullName evidence="1">Uncharacterized protein</fullName>
    </submittedName>
</protein>